<protein>
    <submittedName>
        <fullName evidence="2">Uncharacterized protein</fullName>
    </submittedName>
</protein>
<evidence type="ECO:0000256" key="1">
    <source>
        <dbReference type="SAM" id="MobiDB-lite"/>
    </source>
</evidence>
<proteinExistence type="predicted"/>
<dbReference type="AlphaFoldDB" id="A0A286UG38"/>
<gene>
    <name evidence="2" type="ORF">PNOK_0541800</name>
</gene>
<sequence length="755" mass="83936">MKHNLLIIEPYLFTTRTERSCLDDTLTLSPETFHLIKSFYSVNELIVDLRGAFLALLAQPLSMVGTPQLPLKYRRKGDTDCRILSPDLDMSYHSPLSSYSSHFGSEDYMLRSPTFYSSSSSIAPSSPVRSLRTPEPPSSPPYEPYIATSSKTFWDVAFNYGPDFPYKPRSHTKANTPFGREQFLTRRRSSCSSAPALVSDVDLSEFSEDNDTFHMDDISTVEVDTTSVTGLQGMEERTITMSNRLAENKALEANGEIDVAAVLLDLSRQVRRSDTSKSIEVSARNRPDNDYKKHSDASAREVKSGIVSESIAEYTPVPSDIASCKFEDQNCVTSEISSQQVQEAEPLHKEEQVQTGYLAKEEDIPQEIESCVLSNVKLDESSGFDLNTNVKPRPQSPLSIGQSREGGTEESILPVKSNVDLIVDVDDSIVLASELTPLSSPVLSARDSYGTDEPLSPLSSPPTDLCELPELPLAASADSNSLRGETCAKDGSLSRSASPVPGPSTIRLDFYDHHVASVEQEICAPLKRKRSKKQSLSEFECEYGDDSFVSEIKVAKKRRQRRQSFNDAQDSVTEDNGPVSAATNPRKKRTRKSAIIHESVDHEAEVSPSASHELSCVSSLSEIDDATREEISGCLIQAMAMSRTSAMPASSLLREILRENPHLKDQRSKEKWVVLLESVLSGHHVFGRIDREGLDADDNPLETQWFYVPENDPDQGRALLLREMMPKKRNATKSHKQYFYKPLGKITRWDAEDAL</sequence>
<feature type="compositionally biased region" description="Polar residues" evidence="1">
    <location>
        <begin position="384"/>
        <end position="402"/>
    </location>
</feature>
<dbReference type="Proteomes" id="UP000217199">
    <property type="component" value="Unassembled WGS sequence"/>
</dbReference>
<feature type="region of interest" description="Disordered" evidence="1">
    <location>
        <begin position="384"/>
        <end position="409"/>
    </location>
</feature>
<feature type="region of interest" description="Disordered" evidence="1">
    <location>
        <begin position="119"/>
        <end position="142"/>
    </location>
</feature>
<organism evidence="2 3">
    <name type="scientific">Pyrrhoderma noxium</name>
    <dbReference type="NCBI Taxonomy" id="2282107"/>
    <lineage>
        <taxon>Eukaryota</taxon>
        <taxon>Fungi</taxon>
        <taxon>Dikarya</taxon>
        <taxon>Basidiomycota</taxon>
        <taxon>Agaricomycotina</taxon>
        <taxon>Agaricomycetes</taxon>
        <taxon>Hymenochaetales</taxon>
        <taxon>Hymenochaetaceae</taxon>
        <taxon>Pyrrhoderma</taxon>
    </lineage>
</organism>
<dbReference type="InParanoid" id="A0A286UG38"/>
<dbReference type="EMBL" id="NBII01000005">
    <property type="protein sequence ID" value="PAV18576.1"/>
    <property type="molecule type" value="Genomic_DNA"/>
</dbReference>
<evidence type="ECO:0000313" key="3">
    <source>
        <dbReference type="Proteomes" id="UP000217199"/>
    </source>
</evidence>
<reference evidence="2 3" key="1">
    <citation type="journal article" date="2017" name="Mol. Ecol.">
        <title>Comparative and population genomic landscape of Phellinus noxius: A hypervariable fungus causing root rot in trees.</title>
        <authorList>
            <person name="Chung C.L."/>
            <person name="Lee T.J."/>
            <person name="Akiba M."/>
            <person name="Lee H.H."/>
            <person name="Kuo T.H."/>
            <person name="Liu D."/>
            <person name="Ke H.M."/>
            <person name="Yokoi T."/>
            <person name="Roa M.B."/>
            <person name="Lu M.J."/>
            <person name="Chang Y.Y."/>
            <person name="Ann P.J."/>
            <person name="Tsai J.N."/>
            <person name="Chen C.Y."/>
            <person name="Tzean S.S."/>
            <person name="Ota Y."/>
            <person name="Hattori T."/>
            <person name="Sahashi N."/>
            <person name="Liou R.F."/>
            <person name="Kikuchi T."/>
            <person name="Tsai I.J."/>
        </authorList>
    </citation>
    <scope>NUCLEOTIDE SEQUENCE [LARGE SCALE GENOMIC DNA]</scope>
    <source>
        <strain evidence="2 3">FFPRI411160</strain>
    </source>
</reference>
<evidence type="ECO:0000313" key="2">
    <source>
        <dbReference type="EMBL" id="PAV18576.1"/>
    </source>
</evidence>
<keyword evidence="3" id="KW-1185">Reference proteome</keyword>
<feature type="region of interest" description="Disordered" evidence="1">
    <location>
        <begin position="559"/>
        <end position="593"/>
    </location>
</feature>
<dbReference type="OrthoDB" id="5348546at2759"/>
<dbReference type="STRING" id="2282107.A0A286UG38"/>
<accession>A0A286UG38</accession>
<feature type="compositionally biased region" description="Low complexity" evidence="1">
    <location>
        <begin position="119"/>
        <end position="130"/>
    </location>
</feature>
<feature type="region of interest" description="Disordered" evidence="1">
    <location>
        <begin position="477"/>
        <end position="500"/>
    </location>
</feature>
<name>A0A286UG38_9AGAM</name>
<comment type="caution">
    <text evidence="2">The sequence shown here is derived from an EMBL/GenBank/DDBJ whole genome shotgun (WGS) entry which is preliminary data.</text>
</comment>
<feature type="region of interest" description="Disordered" evidence="1">
    <location>
        <begin position="274"/>
        <end position="299"/>
    </location>
</feature>